<dbReference type="RefSeq" id="WP_188561517.1">
    <property type="nucleotide sequence ID" value="NZ_BMGY01000011.1"/>
</dbReference>
<keyword evidence="1" id="KW-0812">Transmembrane</keyword>
<keyword evidence="1" id="KW-1133">Transmembrane helix</keyword>
<evidence type="ECO:0000313" key="2">
    <source>
        <dbReference type="EMBL" id="GGH84276.1"/>
    </source>
</evidence>
<feature type="transmembrane region" description="Helical" evidence="1">
    <location>
        <begin position="74"/>
        <end position="94"/>
    </location>
</feature>
<feature type="transmembrane region" description="Helical" evidence="1">
    <location>
        <begin position="126"/>
        <end position="147"/>
    </location>
</feature>
<reference evidence="3" key="1">
    <citation type="journal article" date="2019" name="Int. J. Syst. Evol. Microbiol.">
        <title>The Global Catalogue of Microorganisms (GCM) 10K type strain sequencing project: providing services to taxonomists for standard genome sequencing and annotation.</title>
        <authorList>
            <consortium name="The Broad Institute Genomics Platform"/>
            <consortium name="The Broad Institute Genome Sequencing Center for Infectious Disease"/>
            <person name="Wu L."/>
            <person name="Ma J."/>
        </authorList>
    </citation>
    <scope>NUCLEOTIDE SEQUENCE [LARGE SCALE GENOMIC DNA]</scope>
    <source>
        <strain evidence="3">CGMCC 1.14966</strain>
    </source>
</reference>
<comment type="caution">
    <text evidence="2">The sequence shown here is derived from an EMBL/GenBank/DDBJ whole genome shotgun (WGS) entry which is preliminary data.</text>
</comment>
<proteinExistence type="predicted"/>
<feature type="transmembrane region" description="Helical" evidence="1">
    <location>
        <begin position="47"/>
        <end position="68"/>
    </location>
</feature>
<feature type="transmembrane region" description="Helical" evidence="1">
    <location>
        <begin position="167"/>
        <end position="187"/>
    </location>
</feature>
<gene>
    <name evidence="2" type="ORF">GCM10011495_15820</name>
</gene>
<evidence type="ECO:0000313" key="3">
    <source>
        <dbReference type="Proteomes" id="UP000637774"/>
    </source>
</evidence>
<dbReference type="Proteomes" id="UP000637774">
    <property type="component" value="Unassembled WGS sequence"/>
</dbReference>
<accession>A0ABQ2A1D0</accession>
<name>A0ABQ2A1D0_9BACT</name>
<keyword evidence="3" id="KW-1185">Reference proteome</keyword>
<protein>
    <submittedName>
        <fullName evidence="2">Uncharacterized protein</fullName>
    </submittedName>
</protein>
<organism evidence="2 3">
    <name type="scientific">Hymenobacter frigidus</name>
    <dbReference type="NCBI Taxonomy" id="1524095"/>
    <lineage>
        <taxon>Bacteria</taxon>
        <taxon>Pseudomonadati</taxon>
        <taxon>Bacteroidota</taxon>
        <taxon>Cytophagia</taxon>
        <taxon>Cytophagales</taxon>
        <taxon>Hymenobacteraceae</taxon>
        <taxon>Hymenobacter</taxon>
    </lineage>
</organism>
<dbReference type="EMBL" id="BMGY01000011">
    <property type="protein sequence ID" value="GGH84276.1"/>
    <property type="molecule type" value="Genomic_DNA"/>
</dbReference>
<keyword evidence="1" id="KW-0472">Membrane</keyword>
<sequence>MELDELRRRWQQAPPTADLTETSLKQLLKHRSTSLVEKMRRNARLEAGLTVLVIMLLPAYIVYTDIVYADELPLQLWGKFMLVLAVGMLYYYYLKLGLLQRMAHAETQVRQHLSQLCAGLRQLLRFYYRLTLATGPFGFLMGLGFAVSKEYAHSRLTPGYVVDWEALGIMTAVMLVGGALLQVGTVYGTRWYLQYLYGQHLDRLEASLRELSDEPAG</sequence>
<evidence type="ECO:0000256" key="1">
    <source>
        <dbReference type="SAM" id="Phobius"/>
    </source>
</evidence>